<dbReference type="InterPro" id="IPR008964">
    <property type="entry name" value="Invasin/intimin_cell_adhesion"/>
</dbReference>
<proteinExistence type="inferred from homology"/>
<dbReference type="Gene3D" id="3.20.20.300">
    <property type="entry name" value="Glycoside hydrolase, family 3, N-terminal domain"/>
    <property type="match status" value="1"/>
</dbReference>
<dbReference type="InterPro" id="IPR036881">
    <property type="entry name" value="Glyco_hydro_3_C_sf"/>
</dbReference>
<dbReference type="CDD" id="cd04084">
    <property type="entry name" value="CBM6_xylanase-like"/>
    <property type="match status" value="1"/>
</dbReference>
<protein>
    <submittedName>
        <fullName evidence="5">Beta-glucosidase-like glycosyl hydrolase</fullName>
    </submittedName>
</protein>
<dbReference type="InterPro" id="IPR041542">
    <property type="entry name" value="GH43_C2"/>
</dbReference>
<dbReference type="PANTHER" id="PTHR42721">
    <property type="entry name" value="SUGAR HYDROLASE-RELATED"/>
    <property type="match status" value="1"/>
</dbReference>
<dbReference type="FunFam" id="2.60.40.10:FF:000495">
    <property type="entry name" value="Periplasmic beta-glucosidase"/>
    <property type="match status" value="1"/>
</dbReference>
<dbReference type="InterPro" id="IPR013320">
    <property type="entry name" value="ConA-like_dom_sf"/>
</dbReference>
<evidence type="ECO:0000313" key="6">
    <source>
        <dbReference type="Proteomes" id="UP000238034"/>
    </source>
</evidence>
<dbReference type="SUPFAM" id="SSF49373">
    <property type="entry name" value="Invasin/intimin cell-adhesion fragments"/>
    <property type="match status" value="1"/>
</dbReference>
<dbReference type="Pfam" id="PF01915">
    <property type="entry name" value="Glyco_hydro_3_C"/>
    <property type="match status" value="1"/>
</dbReference>
<comment type="similarity">
    <text evidence="1">Belongs to the glycosyl hydrolase 3 family.</text>
</comment>
<dbReference type="Pfam" id="PF00933">
    <property type="entry name" value="Glyco_hydro_3"/>
    <property type="match status" value="1"/>
</dbReference>
<evidence type="ECO:0000256" key="1">
    <source>
        <dbReference type="ARBA" id="ARBA00005336"/>
    </source>
</evidence>
<evidence type="ECO:0000256" key="2">
    <source>
        <dbReference type="ARBA" id="ARBA00022729"/>
    </source>
</evidence>
<dbReference type="Gene3D" id="2.60.40.10">
    <property type="entry name" value="Immunoglobulins"/>
    <property type="match status" value="1"/>
</dbReference>
<name>A0A2T0U489_9SPHI</name>
<dbReference type="GO" id="GO:0009044">
    <property type="term" value="F:xylan 1,4-beta-xylosidase activity"/>
    <property type="evidence" value="ECO:0007669"/>
    <property type="project" value="InterPro"/>
</dbReference>
<dbReference type="InterPro" id="IPR003343">
    <property type="entry name" value="Big_2"/>
</dbReference>
<dbReference type="Gene3D" id="3.40.50.1700">
    <property type="entry name" value="Glycoside hydrolase family 3 C-terminal domain"/>
    <property type="match status" value="2"/>
</dbReference>
<dbReference type="SMART" id="SM01217">
    <property type="entry name" value="Fn3_like"/>
    <property type="match status" value="1"/>
</dbReference>
<dbReference type="InterPro" id="IPR002772">
    <property type="entry name" value="Glyco_hydro_3_C"/>
</dbReference>
<dbReference type="Proteomes" id="UP000238034">
    <property type="component" value="Unassembled WGS sequence"/>
</dbReference>
<dbReference type="InterPro" id="IPR013783">
    <property type="entry name" value="Ig-like_fold"/>
</dbReference>
<gene>
    <name evidence="5" type="ORF">B0I27_105199</name>
</gene>
<evidence type="ECO:0000259" key="4">
    <source>
        <dbReference type="SMART" id="SM01217"/>
    </source>
</evidence>
<dbReference type="SUPFAM" id="SSF52279">
    <property type="entry name" value="Beta-D-glucan exohydrolase, C-terminal domain"/>
    <property type="match status" value="1"/>
</dbReference>
<dbReference type="EMBL" id="PVTH01000005">
    <property type="protein sequence ID" value="PRY52731.1"/>
    <property type="molecule type" value="Genomic_DNA"/>
</dbReference>
<feature type="domain" description="Fibronectin type III-like" evidence="4">
    <location>
        <begin position="788"/>
        <end position="860"/>
    </location>
</feature>
<reference evidence="5 6" key="1">
    <citation type="submission" date="2018-03" db="EMBL/GenBank/DDBJ databases">
        <title>Genomic Encyclopedia of Type Strains, Phase III (KMG-III): the genomes of soil and plant-associated and newly described type strains.</title>
        <authorList>
            <person name="Whitman W."/>
        </authorList>
    </citation>
    <scope>NUCLEOTIDE SEQUENCE [LARGE SCALE GENOMIC DNA]</scope>
    <source>
        <strain evidence="5 6">CGMCC 1.9313</strain>
    </source>
</reference>
<dbReference type="InterPro" id="IPR017853">
    <property type="entry name" value="GH"/>
</dbReference>
<dbReference type="InterPro" id="IPR036962">
    <property type="entry name" value="Glyco_hydro_3_N_sf"/>
</dbReference>
<dbReference type="InterPro" id="IPR044993">
    <property type="entry name" value="BXL"/>
</dbReference>
<keyword evidence="6" id="KW-1185">Reference proteome</keyword>
<dbReference type="SUPFAM" id="SSF49899">
    <property type="entry name" value="Concanavalin A-like lectins/glucanases"/>
    <property type="match status" value="1"/>
</dbReference>
<dbReference type="Pfam" id="PF03422">
    <property type="entry name" value="CBM_6"/>
    <property type="match status" value="1"/>
</dbReference>
<dbReference type="Pfam" id="PF02368">
    <property type="entry name" value="Big_2"/>
    <property type="match status" value="1"/>
</dbReference>
<dbReference type="InterPro" id="IPR026891">
    <property type="entry name" value="Fn3-like"/>
</dbReference>
<dbReference type="GO" id="GO:0046556">
    <property type="term" value="F:alpha-L-arabinofuranosidase activity"/>
    <property type="evidence" value="ECO:0007669"/>
    <property type="project" value="TreeGrafter"/>
</dbReference>
<evidence type="ECO:0000313" key="5">
    <source>
        <dbReference type="EMBL" id="PRY52731.1"/>
    </source>
</evidence>
<dbReference type="GO" id="GO:0008422">
    <property type="term" value="F:beta-glucosidase activity"/>
    <property type="evidence" value="ECO:0007669"/>
    <property type="project" value="UniProtKB-ARBA"/>
</dbReference>
<dbReference type="AlphaFoldDB" id="A0A2T0U489"/>
<dbReference type="InterPro" id="IPR008979">
    <property type="entry name" value="Galactose-bd-like_sf"/>
</dbReference>
<sequence length="1272" mass="138546">MKIFFAKILAVMLCLTAIMAFIPYEQRSEKPIYLNTAYSFKERAADLVSRMTLEEKMSQLGNTMPAIPRLGVNKYDVWGEALHGVMGRNNNSGMTATSFPNSVAVGCTWDPELIKRETKVIADEARGFNHERIFTLTYWSPVIEPARDPRWGRTAETFGEDPFLVSEISRGFIQGLMGDDPIYLKTVPCGKHFVANNTEYNRHTGSSDMDDRDLREFYLPPYKALIEKDKLPSVMTAYGAVNGTPMSAHEFLVDSVIRRTYGMDGYITGDCGAISDMIGGHKYAKDGAEATAMGLTVGVDSDCGDVYQVSAIEALKRGLIDEAHIDRALVNMFTIRMRLGEFDPQNIVPFAGIRPDIINDPSHNDLALEIATKTPVLLKNNQLAKTGQKALPLKPANIRKIAVFGPMANKIELGDYSGPVEPALQSTPLAGIRNYVKEKGLNIEVMHAEGGNTERRNDFFTLNSFSTVTKSGTVKDYDATKFDNAAKGLITEPRFGRVSVRGIKNGDWTSYGNINVGELDSMRFNLSVAYDGGVIEARVGSPTGNIIASQTVAAKAPAGGGSPFGGRNITVAAKVNTLGINGPQEVYLVFKEPEAPATDKQTLQLAASADVAIIFVGTDQSTGREESDRFSLALPGNQMALIKAISAANRNTIVVMQTMGMVEVEAIKNNANIPGVIFTGYNGQAQGAAMAKILFGEVNPGGKSTLTWYKSVNDLPDFNDYTLRGGAGKNGRTYLYFNKDVSYEFGYGLSYTTFDYSNFKINKNTMTPKEKVTVSVDVKNSGKVDGDEIVQLYVKTPESPAALQRPIKRLKGFKRVTIPAGQTKTVHIEVDASDLWFWDAENDKITFDQGKYVFEIGASSKDIRGEVAATMTGTYKAVLKTVVASSDKIVLTPGNTALSRLTASLSDDSFLDLSRAKITYKSNNPAVVSVDATGKVSAVRPGVATIFAEVSYDGKKLSGSYPVKVMPNLKPGSVTVNGKAIPGFSADVRAYSYLMSKKSAIPVIKATAADKNISVDIEQAKGIPGTAVVNFIDHLTFEKNSYYINFDVASVSDEFNASSVGKQWQWLRENPATRNLSAKPGALTITTEPGDVSEASNNAKNILLQSANNDWMIETKLVASRTPAQPENAGLLVYQDDDNFLKLMFRAVIKTTRQTGVQPGSIDLLIEENGIAKSMKWVDLKEEITGNKDLSLRLEKKGSVYTAYYSLDGVKFNQLATADIMLKDIKAGLIAADGVVTQSMTSTFYFDKSTTKPGTPFNVSFDYFRISNTGLK</sequence>
<dbReference type="SUPFAM" id="SSF51445">
    <property type="entry name" value="(Trans)glycosidases"/>
    <property type="match status" value="1"/>
</dbReference>
<dbReference type="SUPFAM" id="SSF49785">
    <property type="entry name" value="Galactose-binding domain-like"/>
    <property type="match status" value="1"/>
</dbReference>
<dbReference type="PANTHER" id="PTHR42721:SF3">
    <property type="entry name" value="BETA-D-XYLOSIDASE 5-RELATED"/>
    <property type="match status" value="1"/>
</dbReference>
<dbReference type="GO" id="GO:0045493">
    <property type="term" value="P:xylan catabolic process"/>
    <property type="evidence" value="ECO:0007669"/>
    <property type="project" value="InterPro"/>
</dbReference>
<dbReference type="Pfam" id="PF14310">
    <property type="entry name" value="Fn3-like"/>
    <property type="match status" value="1"/>
</dbReference>
<dbReference type="InterPro" id="IPR005084">
    <property type="entry name" value="CBM6"/>
</dbReference>
<dbReference type="PRINTS" id="PR00133">
    <property type="entry name" value="GLHYDRLASE3"/>
</dbReference>
<keyword evidence="3 5" id="KW-0378">Hydrolase</keyword>
<keyword evidence="2" id="KW-0732">Signal</keyword>
<dbReference type="Gene3D" id="2.60.40.1080">
    <property type="match status" value="1"/>
</dbReference>
<dbReference type="Gene3D" id="2.60.120.200">
    <property type="match status" value="1"/>
</dbReference>
<organism evidence="5 6">
    <name type="scientific">Arcticibacter pallidicorallinus</name>
    <dbReference type="NCBI Taxonomy" id="1259464"/>
    <lineage>
        <taxon>Bacteria</taxon>
        <taxon>Pseudomonadati</taxon>
        <taxon>Bacteroidota</taxon>
        <taxon>Sphingobacteriia</taxon>
        <taxon>Sphingobacteriales</taxon>
        <taxon>Sphingobacteriaceae</taxon>
        <taxon>Arcticibacter</taxon>
    </lineage>
</organism>
<accession>A0A2T0U489</accession>
<dbReference type="RefSeq" id="WP_219905006.1">
    <property type="nucleotide sequence ID" value="NZ_PVTH01000005.1"/>
</dbReference>
<evidence type="ECO:0000256" key="3">
    <source>
        <dbReference type="ARBA" id="ARBA00022801"/>
    </source>
</evidence>
<dbReference type="GO" id="GO:0030246">
    <property type="term" value="F:carbohydrate binding"/>
    <property type="evidence" value="ECO:0007669"/>
    <property type="project" value="InterPro"/>
</dbReference>
<dbReference type="Pfam" id="PF17851">
    <property type="entry name" value="GH43_C2"/>
    <property type="match status" value="1"/>
</dbReference>
<dbReference type="GO" id="GO:0031222">
    <property type="term" value="P:arabinan catabolic process"/>
    <property type="evidence" value="ECO:0007669"/>
    <property type="project" value="TreeGrafter"/>
</dbReference>
<comment type="caution">
    <text evidence="5">The sequence shown here is derived from an EMBL/GenBank/DDBJ whole genome shotgun (WGS) entry which is preliminary data.</text>
</comment>
<dbReference type="InterPro" id="IPR001764">
    <property type="entry name" value="Glyco_hydro_3_N"/>
</dbReference>